<evidence type="ECO:0000313" key="2">
    <source>
        <dbReference type="EMBL" id="MBA9088665.1"/>
    </source>
</evidence>
<dbReference type="AlphaFoldDB" id="A0A7W3SYR0"/>
<accession>A0A7W3SYR0</accession>
<protein>
    <submittedName>
        <fullName evidence="2">Uncharacterized protein</fullName>
    </submittedName>
</protein>
<dbReference type="Proteomes" id="UP000567067">
    <property type="component" value="Unassembled WGS sequence"/>
</dbReference>
<comment type="caution">
    <text evidence="2">The sequence shown here is derived from an EMBL/GenBank/DDBJ whole genome shotgun (WGS) entry which is preliminary data.</text>
</comment>
<proteinExistence type="predicted"/>
<keyword evidence="3" id="KW-1185">Reference proteome</keyword>
<keyword evidence="1" id="KW-1133">Transmembrane helix</keyword>
<feature type="transmembrane region" description="Helical" evidence="1">
    <location>
        <begin position="20"/>
        <end position="39"/>
    </location>
</feature>
<sequence>MLPQIVPEEHLTKLNGTNESIQALLMLLSPMLSGALLTVHRGFL</sequence>
<organism evidence="2 3">
    <name type="scientific">Fontibacillus solani</name>
    <dbReference type="NCBI Taxonomy" id="1572857"/>
    <lineage>
        <taxon>Bacteria</taxon>
        <taxon>Bacillati</taxon>
        <taxon>Bacillota</taxon>
        <taxon>Bacilli</taxon>
        <taxon>Bacillales</taxon>
        <taxon>Paenibacillaceae</taxon>
        <taxon>Fontibacillus</taxon>
    </lineage>
</organism>
<evidence type="ECO:0000313" key="3">
    <source>
        <dbReference type="Proteomes" id="UP000567067"/>
    </source>
</evidence>
<reference evidence="2 3" key="1">
    <citation type="submission" date="2020-08" db="EMBL/GenBank/DDBJ databases">
        <title>Genomic Encyclopedia of Type Strains, Phase III (KMG-III): the genomes of soil and plant-associated and newly described type strains.</title>
        <authorList>
            <person name="Whitman W."/>
        </authorList>
    </citation>
    <scope>NUCLEOTIDE SEQUENCE [LARGE SCALE GENOMIC DNA]</scope>
    <source>
        <strain evidence="2 3">CECT 8693</strain>
    </source>
</reference>
<keyword evidence="1" id="KW-0472">Membrane</keyword>
<evidence type="ECO:0000256" key="1">
    <source>
        <dbReference type="SAM" id="Phobius"/>
    </source>
</evidence>
<name>A0A7W3SYR0_9BACL</name>
<gene>
    <name evidence="2" type="ORF">FHR92_005183</name>
</gene>
<keyword evidence="1" id="KW-0812">Transmembrane</keyword>
<dbReference type="EMBL" id="JACJIP010000062">
    <property type="protein sequence ID" value="MBA9088665.1"/>
    <property type="molecule type" value="Genomic_DNA"/>
</dbReference>